<evidence type="ECO:0000256" key="20">
    <source>
        <dbReference type="ARBA" id="ARBA00022879"/>
    </source>
</evidence>
<dbReference type="InterPro" id="IPR000777">
    <property type="entry name" value="HIV1_Gp120"/>
</dbReference>
<feature type="topological domain" description="Cytoplasmic" evidence="33">
    <location>
        <begin position="700"/>
        <end position="850"/>
    </location>
</feature>
<keyword evidence="21 33" id="KW-1164">Virus endocytosis by host</keyword>
<comment type="subunit">
    <text evidence="33">The mature envelope protein (Env) consists of a homotrimer of non-covalently associated gp120-gp41 heterodimers. The resulting complex protrudes from the virus surface as a spike. There seems to be as few as 10 spikes on the average virion. Surface protein gp120 interacts with host CD4, CCR5 and CXCR4. Gp120 also interacts with the C-type lectins CD209/DC-SIGN and CLEC4M/DC-SIGNR (collectively referred to as DC-SIGN(R)). Gp120 and gp41 interact with GalCer. Gp120 interacts with host ITGA4/ITGB7 complex; on CD4+ T-cells, this interaction results in rapid activation of integrin ITGAL/LFA-1, which facilitates efficient cell-to-cell spreading of HIV-1. Gp120 interacts with cell-associated heparan sulfate; this interaction increases virus infectivity on permissive cells and may be involved in infection of CD4- cells.</text>
</comment>
<dbReference type="CDD" id="cd09909">
    <property type="entry name" value="HIV-1-like_HR1-HR2"/>
    <property type="match status" value="1"/>
</dbReference>
<evidence type="ECO:0000256" key="29">
    <source>
        <dbReference type="ARBA" id="ARBA00023280"/>
    </source>
</evidence>
<dbReference type="GO" id="GO:1903908">
    <property type="term" value="P:positive regulation of plasma membrane raft polarization"/>
    <property type="evidence" value="ECO:0007669"/>
    <property type="project" value="UniProtKB-UniRule"/>
</dbReference>
<evidence type="ECO:0000256" key="10">
    <source>
        <dbReference type="ARBA" id="ARBA00022570"/>
    </source>
</evidence>
<comment type="miscellaneous">
    <text evidence="33">HIV-1 lineages are divided in three main groups, M (for Major), O (for Outlier), and N (for New, or Non-M, Non-O). The vast majority of strains found worldwide belong to the group M. Group O seems to be endemic to and largely confined to Cameroon and neighboring countries in West Central Africa, where these viruses represent a small minority of HIV-1 strains. The group N is represented by a limited number of isolates from Cameroonian persons. The group M is further subdivided in 9 clades or subtypes (A to D, F to H, J and K).</text>
</comment>
<evidence type="ECO:0000256" key="8">
    <source>
        <dbReference type="ARBA" id="ARBA00022510"/>
    </source>
</evidence>
<evidence type="ECO:0000256" key="1">
    <source>
        <dbReference type="ARBA" id="ARBA00004402"/>
    </source>
</evidence>
<comment type="domain">
    <text evidence="33 34">The 17 amino acids long immunosuppressive region is present in many retroviral envelope proteins. Synthetic peptides derived from this relatively conserved sequence inhibit immune function in vitro and in vivo.</text>
</comment>
<keyword evidence="10 33" id="KW-1165">Clathrin-mediated endocytosis of virus by host</keyword>
<feature type="region of interest" description="MPER; binding to GalCer" evidence="33">
    <location>
        <begin position="656"/>
        <end position="677"/>
    </location>
</feature>
<evidence type="ECO:0000256" key="33">
    <source>
        <dbReference type="HAMAP-Rule" id="MF_04083"/>
    </source>
</evidence>
<keyword evidence="25 33" id="KW-0472">Membrane</keyword>
<dbReference type="GO" id="GO:0055036">
    <property type="term" value="C:virion membrane"/>
    <property type="evidence" value="ECO:0007669"/>
    <property type="project" value="UniProtKB-SubCell"/>
</dbReference>
<comment type="function">
    <text evidence="33">Envelope glycoprotein gp160: Oligomerizes in the host endoplasmic reticulum into predominantly trimers. In a second time, gp160 transits in the host Golgi, where glycosylation is completed. The precursor is then proteolytically cleaved in the trans-Golgi and thereby activated by cellular furin or furin-like proteases to produce gp120 and gp41.</text>
</comment>
<dbReference type="Gene3D" id="1.10.287.210">
    <property type="match status" value="1"/>
</dbReference>
<feature type="domain" description="Human immunodeficiency virus 1 envelope glycoprotein Gp120" evidence="36">
    <location>
        <begin position="33"/>
        <end position="504"/>
    </location>
</feature>
<dbReference type="GO" id="GO:0019082">
    <property type="term" value="P:viral protein processing"/>
    <property type="evidence" value="ECO:0007669"/>
    <property type="project" value="UniProtKB-UniRule"/>
</dbReference>
<dbReference type="SUPFAM" id="SSF56502">
    <property type="entry name" value="gp120 core"/>
    <property type="match status" value="2"/>
</dbReference>
<dbReference type="GO" id="GO:0019031">
    <property type="term" value="C:viral envelope"/>
    <property type="evidence" value="ECO:0007669"/>
    <property type="project" value="UniProtKB-KW"/>
</dbReference>
<protein>
    <recommendedName>
        <fullName evidence="33">Envelope glycoprotein gp160</fullName>
    </recommendedName>
    <alternativeName>
        <fullName evidence="33">Env polyprotein</fullName>
    </alternativeName>
    <component>
        <recommendedName>
            <fullName evidence="33">Surface protein gp120</fullName>
            <shortName evidence="33">SU</shortName>
        </recommendedName>
        <alternativeName>
            <fullName evidence="33">Glycoprotein 120</fullName>
            <shortName evidence="33">gp120</shortName>
        </alternativeName>
    </component>
    <component>
        <recommendedName>
            <fullName evidence="33">Transmembrane protein gp41</fullName>
            <shortName evidence="33">TM</shortName>
        </recommendedName>
        <alternativeName>
            <fullName evidence="33">Glycoprotein 41</fullName>
            <shortName evidence="33">gp41</shortName>
        </alternativeName>
    </component>
</protein>
<evidence type="ECO:0000256" key="34">
    <source>
        <dbReference type="RuleBase" id="RU363095"/>
    </source>
</evidence>
<keyword evidence="26 33" id="KW-0564">Palmitate</keyword>
<evidence type="ECO:0000256" key="21">
    <source>
        <dbReference type="ARBA" id="ARBA00022890"/>
    </source>
</evidence>
<keyword evidence="9 33" id="KW-1032">Host cell membrane</keyword>
<proteinExistence type="inferred from homology"/>
<feature type="domain" description="Retroviral envelope protein GP41-like" evidence="37">
    <location>
        <begin position="524"/>
        <end position="712"/>
    </location>
</feature>
<evidence type="ECO:0000256" key="19">
    <source>
        <dbReference type="ARBA" id="ARBA00022870"/>
    </source>
</evidence>
<dbReference type="InterPro" id="IPR000328">
    <property type="entry name" value="GP41-like"/>
</dbReference>
<feature type="disulfide bond" evidence="33">
    <location>
        <begin position="225"/>
        <end position="236"/>
    </location>
</feature>
<feature type="region of interest" description="CD4-binding loop" evidence="33">
    <location>
        <begin position="359"/>
        <end position="369"/>
    </location>
</feature>
<keyword evidence="13 33" id="KW-0165">Cleavage on pair of basic residues</keyword>
<feature type="short sequence motif" description="Di-leucine internalization motif" evidence="33">
    <location>
        <begin position="849"/>
        <end position="850"/>
    </location>
</feature>
<evidence type="ECO:0000256" key="3">
    <source>
        <dbReference type="ARBA" id="ARBA00004505"/>
    </source>
</evidence>
<dbReference type="GO" id="GO:0019064">
    <property type="term" value="P:fusion of virus membrane with host plasma membrane"/>
    <property type="evidence" value="ECO:0007669"/>
    <property type="project" value="UniProtKB-UniRule"/>
</dbReference>
<feature type="short sequence motif" description="YXXL motif; contains endocytosis signal" evidence="33">
    <location>
        <begin position="706"/>
        <end position="709"/>
    </location>
</feature>
<evidence type="ECO:0000256" key="2">
    <source>
        <dbReference type="ARBA" id="ARBA00004433"/>
    </source>
</evidence>
<dbReference type="GO" id="GO:0005198">
    <property type="term" value="F:structural molecule activity"/>
    <property type="evidence" value="ECO:0007669"/>
    <property type="project" value="UniProtKB-UniRule"/>
</dbReference>
<evidence type="ECO:0000256" key="11">
    <source>
        <dbReference type="ARBA" id="ARBA00022581"/>
    </source>
</evidence>
<dbReference type="GO" id="GO:0039654">
    <property type="term" value="P:fusion of virus membrane with host endosome membrane"/>
    <property type="evidence" value="ECO:0007669"/>
    <property type="project" value="UniProtKB-UniRule"/>
</dbReference>
<feature type="disulfide bond" evidence="33">
    <location>
        <begin position="53"/>
        <end position="73"/>
    </location>
</feature>
<comment type="caution">
    <text evidence="33 34">Lacks conserved residue(s) required for the propagation of feature annotation.</text>
</comment>
<keyword evidence="31 33" id="KW-1160">Virus entry into host cell</keyword>
<dbReference type="SUPFAM" id="SSF58069">
    <property type="entry name" value="Virus ectodomain"/>
    <property type="match status" value="1"/>
</dbReference>
<keyword evidence="11 33" id="KW-0945">Host-virus interaction</keyword>
<feature type="region of interest" description="Immunosuppression" evidence="33">
    <location>
        <begin position="568"/>
        <end position="586"/>
    </location>
</feature>
<comment type="miscellaneous">
    <text evidence="33">Inhibitors targeting HIV-1 viral envelope proteins are used as antiretroviral drugs. Attachment of virions to the cell surface via non-specific interactions and CD4 binding can be blocked by inhibitors that include cyanovirin-N, cyclotriazadisulfonamide analogs, PRO 2000, TNX 355 and PRO 542. In addition, BMS 806 can block CD4-induced conformational changes. Env interactions with the coreceptor molecules can be targeted by CCR5 antagonists including SCH-D, maraviroc (UK 427857) and aplaviroc (GW 873140), and the CXCR4 antagonist AMD 070. Fusion of viral and cellular membranes can be inhibited by peptides such as enfuvirtide and tifuvirtide (T 1249). Resistance to inhibitors associated with mutations in Env are observed. Most of the time, single mutations confer only a modest reduction in drug susceptibility. Combination of several mutations is usually required to develop a high-level drug resistance.</text>
</comment>
<name>A0A1C8Z0W8_HV1</name>
<comment type="similarity">
    <text evidence="33">Belongs to the HIV-1 env protein family.</text>
</comment>
<comment type="domain">
    <text evidence="33">Some of the most genetically diverse regions of the viral genome are present in Env. They are called variable regions 1 through 5 (V1 through V5). Coreceptor usage of gp120 is determined mainly by the primary structure of the third variable region (V3) in the outer domain of gp120. The sequence of V3 determines which coreceptor, CCR5 and/or CXCR4 (corresponding to R5/macrophage, X4/T cell and R5X4/T cell and macrophage tropism), is used to trigger the fusion potential of the Env complex, and hence which cells the virus can infect. Binding to CCR5 involves a region adjacent in addition to V3.</text>
</comment>
<organismHost>
    <name type="scientific">Homo sapiens</name>
    <name type="common">Human</name>
    <dbReference type="NCBI Taxonomy" id="9606"/>
</organismHost>
<comment type="domain">
    <text evidence="33">The YXXL motif is involved in determining the exact site of viral release at the surface of infected mononuclear cells and promotes endocytosis. YXXL and di-leucine endocytosis motifs interact directly or indirectly with the clathrin adapter complexes, opperate independently, and their activities are not additive.</text>
</comment>
<dbReference type="EMBL" id="KX692956">
    <property type="protein sequence ID" value="AOK87322.1"/>
    <property type="molecule type" value="Genomic_DNA"/>
</dbReference>
<sequence length="850" mass="96525">MRVKGIRKNYQHLWRWGTMLLGMLMICSAAENLWVTVYYGVPVWKEATTTLFCASDAKAYDTEVHNIWATHACVPTDPNPQEVVLGNVTENFNMWNNNMVEQMHEDIISLWDQSLKPCVRLTPLCVTLNCTNLKNTNNTSSNISSMIEGGEIKNCSFNITTSIKTKVKDYAFFYKLDVVPINNDTTSYRLINCNTSVITQACPKVSFEPIPIHYCTPAGFAILKCNDKKFNGAGPCKNVSTVQCTHGIRPVVSTQLLLNGSLAEGGVVIRSSNFTNNAKIILVQLNKPVQIDCIRPNNNTRKSIPLGPGRAWYTTGQIIGEIRQAHCNLSRTEWNNTLRQITKKLREQFGNKTIIFNQSAGGDPEIEMHSFNCGGEFFYCNTSQLFNSTWPWNDTDTGNDTTGNSTITLPCRIKQIVNMWQEVGKAMYAPPIAGQIRCLSNITGLLLTRDGGHNKNDTETFRPEGGDMRDNWRSELYKYKVVKIEPLGVAPTKAKRRVVQREKRAVGTIGAMFLGFLGAAGSTMGAASITLTVQARQLLSGIVQQQRNLLRAIEAQQHLLQLTVWGIKQLQARVLAVERYLKDQQLLGIWGCSGKLICTTAVPWNVSWSNKSLSEIWDNMTWMEWEREIGNYTSQIYTLIEQSQNQQEKNELELLELDKWASLWNWFDITKWLWYIKIFIMIVGGLVGLRIVFAALSIVNRVRQGYSPLSLQTHFPAQRGPGRPEGIEEEDGERDRDRSERLVNGFLTLFWEDLRSLCLFSYHRLRDLLLIVARIVEFLGRRGWEALNYWWNLLQYWIQELKNSAISLLNATAIAVGEGTDRVIELAQRAYRAILNIPTRIRQGLERALL</sequence>
<keyword evidence="22 33" id="KW-1133">Transmembrane helix</keyword>
<evidence type="ECO:0000256" key="7">
    <source>
        <dbReference type="ARBA" id="ARBA00022506"/>
    </source>
</evidence>
<evidence type="ECO:0000256" key="9">
    <source>
        <dbReference type="ARBA" id="ARBA00022511"/>
    </source>
</evidence>
<keyword evidence="18 33" id="KW-0946">Virion</keyword>
<comment type="subcellular location">
    <molecule>Surface protein gp120</molecule>
    <subcellularLocation>
        <location evidence="33">Virion membrane</location>
        <topology evidence="33">Peripheral membrane protein</topology>
    </subcellularLocation>
    <subcellularLocation>
        <location evidence="33">Host cell membrane</location>
        <topology evidence="33">Peripheral membrane protein</topology>
    </subcellularLocation>
    <subcellularLocation>
        <location evidence="33">Host endosome membrane</location>
        <topology evidence="33">Single-pass type I membrane protein</topology>
    </subcellularLocation>
    <text evidence="33">The surface protein is not anchored to the viral envelope, but associates with the extravirion surface through its binding to TM. It is probably concentrated at the site of budding and incorporated into the virions possibly by contacts between the cytoplasmic tail of Env and the N-terminus of Gag.</text>
</comment>
<feature type="region of interest" description="Disordered" evidence="35">
    <location>
        <begin position="713"/>
        <end position="736"/>
    </location>
</feature>
<organism evidence="38">
    <name type="scientific">Human immunodeficiency virus type 1</name>
    <name type="common">HIV-1</name>
    <dbReference type="NCBI Taxonomy" id="11676"/>
    <lineage>
        <taxon>Viruses</taxon>
        <taxon>Riboviria</taxon>
        <taxon>Pararnavirae</taxon>
        <taxon>Artverviricota</taxon>
        <taxon>Revtraviricetes</taxon>
        <taxon>Ortervirales</taxon>
        <taxon>Retroviridae</taxon>
        <taxon>Orthoretrovirinae</taxon>
        <taxon>Lentivirus</taxon>
        <taxon>Lentivirus humimdef1</taxon>
    </lineage>
</organism>
<evidence type="ECO:0000256" key="35">
    <source>
        <dbReference type="SAM" id="MobiDB-lite"/>
    </source>
</evidence>
<dbReference type="FunFam" id="1.10.287.210:FF:000001">
    <property type="entry name" value="Envelope glycoprotein gp160"/>
    <property type="match status" value="1"/>
</dbReference>
<evidence type="ECO:0000259" key="37">
    <source>
        <dbReference type="Pfam" id="PF00517"/>
    </source>
</evidence>
<evidence type="ECO:0000256" key="24">
    <source>
        <dbReference type="ARBA" id="ARBA00023054"/>
    </source>
</evidence>
<comment type="domain">
    <text evidence="33">The membrane proximal external region (MPER) present in gp41 is a tryptophan-rich region recognized by the antibodies 2F5, Z13, and 4E10. MPER seems to play a role in fusion.</text>
</comment>
<feature type="site" description="Cleavage; by host furin" evidence="33">
    <location>
        <begin position="504"/>
        <end position="505"/>
    </location>
</feature>
<keyword evidence="23 33" id="KW-1039">Host endosome</keyword>
<evidence type="ECO:0000256" key="27">
    <source>
        <dbReference type="ARBA" id="ARBA00023157"/>
    </source>
</evidence>
<evidence type="ECO:0000256" key="31">
    <source>
        <dbReference type="ARBA" id="ARBA00023296"/>
    </source>
</evidence>
<keyword evidence="14 33" id="KW-0812">Transmembrane</keyword>
<gene>
    <name evidence="33 38" type="primary">env</name>
</gene>
<comment type="function">
    <text evidence="33">Transmembrane protein gp41: Acts as a class I viral fusion protein. Under the current model, the protein has at least 3 conformational states: pre-fusion native state, pre-hairpin intermediate state, and post-fusion hairpin state. During fusion of viral and target intracellular membranes, the coiled coil regions (heptad repeats) assume a trimer-of-hairpins structure, positioning the fusion peptide in close proximity to the C-terminal region of the ectodomain. The formation of this structure appears to drive apposition and subsequent fusion of viral and target cell membranes. Complete fusion occurs in host cell endosomes and is dynamin-dependent, however some lipid transfer might occur at the plasma membrane. The virus undergoes clathrin-dependent internalization long before endosomal fusion, thus minimizing the surface exposure of conserved viral epitopes during fusion and reducing the efficacy of inhibitors targeting these epitopes. Membranes fusion leads to delivery of the nucleocapsid into the cytoplasm.</text>
</comment>
<evidence type="ECO:0000256" key="13">
    <source>
        <dbReference type="ARBA" id="ARBA00022685"/>
    </source>
</evidence>
<dbReference type="FunFam" id="2.170.40.20:FF:000001">
    <property type="entry name" value="Envelope glycoprotein gp160"/>
    <property type="match status" value="1"/>
</dbReference>
<comment type="PTM">
    <text evidence="33">Highly glycosylated by host. The high number of glycan on the protein is reffered to as 'glycan shield' because it contributes to hide protein sequence from adaptive immune system.</text>
</comment>
<evidence type="ECO:0000256" key="16">
    <source>
        <dbReference type="ARBA" id="ARBA00022729"/>
    </source>
</evidence>
<dbReference type="InterPro" id="IPR037527">
    <property type="entry name" value="Gp160"/>
</dbReference>
<feature type="chain" id="PRO_5023548808" description="Transmembrane protein gp41" evidence="33">
    <location>
        <begin position="505"/>
        <end position="850"/>
    </location>
</feature>
<evidence type="ECO:0000256" key="22">
    <source>
        <dbReference type="ARBA" id="ARBA00022989"/>
    </source>
</evidence>
<feature type="lipid moiety-binding region" description="S-palmitoyl cysteine; by host" evidence="33">
    <location>
        <position position="758"/>
    </location>
</feature>
<evidence type="ECO:0000256" key="15">
    <source>
        <dbReference type="ARBA" id="ARBA00022703"/>
    </source>
</evidence>
<dbReference type="Gene3D" id="2.170.40.20">
    <property type="entry name" value="Human immunodeficiency virus 1, Gp160, envelope glycoprotein"/>
    <property type="match status" value="2"/>
</dbReference>
<evidence type="ECO:0000256" key="4">
    <source>
        <dbReference type="ARBA" id="ARBA00004563"/>
    </source>
</evidence>
<keyword evidence="27 33" id="KW-1015">Disulfide bond</keyword>
<comment type="PTM">
    <text evidence="33">Palmitoylation of the transmembrane protein and of Env polyprotein (prior to its proteolytic cleavage) is essential for their association with host cell membrane lipid rafts. Palmitoylation is therefore required for envelope trafficking to classical lipid rafts, but not for viral replication.</text>
</comment>
<comment type="subcellular location">
    <subcellularLocation>
        <location evidence="3">Host cell membrane</location>
        <topology evidence="3">Peripheral membrane protein</topology>
    </subcellularLocation>
    <subcellularLocation>
        <location evidence="1">Host cell membrane</location>
        <topology evidence="1">Single-pass type I membrane protein</topology>
    </subcellularLocation>
    <subcellularLocation>
        <location evidence="2">Host endosome membrane</location>
        <topology evidence="2">Peripheral membrane protein</topology>
    </subcellularLocation>
    <subcellularLocation>
        <location evidence="5">Host endosome membrane</location>
        <topology evidence="5">Single-pass type I membrane protein</topology>
    </subcellularLocation>
    <subcellularLocation>
        <location evidence="6">Virion membrane</location>
        <topology evidence="6">Peripheral membrane protein</topology>
    </subcellularLocation>
    <subcellularLocation>
        <location evidence="4">Virion membrane</location>
        <topology evidence="4">Single-pass type I membrane protein</topology>
    </subcellularLocation>
</comment>
<keyword evidence="20 33" id="KW-0261">Viral envelope protein</keyword>
<keyword evidence="17 33" id="KW-1161">Viral attachment to host cell</keyword>
<keyword evidence="16 33" id="KW-0732">Signal</keyword>
<evidence type="ECO:0000256" key="25">
    <source>
        <dbReference type="ARBA" id="ARBA00023136"/>
    </source>
</evidence>
<feature type="transmembrane region" description="Helical" evidence="34">
    <location>
        <begin position="20"/>
        <end position="41"/>
    </location>
</feature>
<keyword evidence="12 33" id="KW-1162">Viral penetration into host cytoplasm</keyword>
<evidence type="ECO:0000256" key="12">
    <source>
        <dbReference type="ARBA" id="ARBA00022595"/>
    </source>
</evidence>
<feature type="chain" id="PRO_5023548807" description="Envelope glycoprotein gp160" evidence="33">
    <location>
        <begin position="32"/>
        <end position="850"/>
    </location>
</feature>
<dbReference type="GO" id="GO:1903911">
    <property type="term" value="P:positive regulation of receptor clustering"/>
    <property type="evidence" value="ECO:0007669"/>
    <property type="project" value="UniProtKB-UniRule"/>
</dbReference>
<keyword evidence="29 33" id="KW-0899">Viral immunoevasion</keyword>
<keyword evidence="7 33" id="KW-1168">Fusion of virus membrane with host membrane</keyword>
<dbReference type="GO" id="GO:0019062">
    <property type="term" value="P:virion attachment to host cell"/>
    <property type="evidence" value="ECO:0007669"/>
    <property type="project" value="UniProtKB-UniRule"/>
</dbReference>
<dbReference type="FunFam" id="2.170.40.20:FF:000003">
    <property type="entry name" value="Envelope glycoprotein gp160"/>
    <property type="match status" value="1"/>
</dbReference>
<dbReference type="GO" id="GO:0052031">
    <property type="term" value="P:symbiont-mediated perturbation of host defense response"/>
    <property type="evidence" value="ECO:0007669"/>
    <property type="project" value="UniProtKB-UniRule"/>
</dbReference>
<dbReference type="GO" id="GO:0044175">
    <property type="term" value="C:host cell endosome membrane"/>
    <property type="evidence" value="ECO:0007669"/>
    <property type="project" value="UniProtKB-SubCell"/>
</dbReference>
<feature type="region of interest" description="V5" evidence="33">
    <location>
        <begin position="454"/>
        <end position="464"/>
    </location>
</feature>
<keyword evidence="8 33" id="KW-1170">Fusion of virus membrane with host endosomal membrane</keyword>
<dbReference type="Gene3D" id="1.20.5.490">
    <property type="entry name" value="Single helix bin"/>
    <property type="match status" value="1"/>
</dbReference>
<evidence type="ECO:0000256" key="30">
    <source>
        <dbReference type="ARBA" id="ARBA00023288"/>
    </source>
</evidence>
<evidence type="ECO:0000256" key="5">
    <source>
        <dbReference type="ARBA" id="ARBA00004578"/>
    </source>
</evidence>
<keyword evidence="15 33" id="KW-0053">Apoptosis</keyword>
<evidence type="ECO:0000259" key="36">
    <source>
        <dbReference type="Pfam" id="PF00516"/>
    </source>
</evidence>
<evidence type="ECO:0000256" key="17">
    <source>
        <dbReference type="ARBA" id="ARBA00022804"/>
    </source>
</evidence>
<reference evidence="38" key="1">
    <citation type="submission" date="2016-08" db="EMBL/GenBank/DDBJ databases">
        <title>Escape from humoral immunity is associated with treatment failure in HIV-1-infected patients receiving long-term antiretroviral therapy: implication for predicting treatment outcome and designing individual therapeutic regimen.</title>
        <authorList>
            <person name="Ouyang Y."/>
            <person name="Yin Q."/>
            <person name="Li Z."/>
            <person name="Ma L."/>
        </authorList>
    </citation>
    <scope>NUCLEOTIDE SEQUENCE</scope>
    <source>
        <strain evidence="38">2039-0-20</strain>
    </source>
</reference>
<dbReference type="GO" id="GO:0016020">
    <property type="term" value="C:membrane"/>
    <property type="evidence" value="ECO:0007669"/>
    <property type="project" value="UniProtKB-UniRule"/>
</dbReference>
<evidence type="ECO:0000256" key="6">
    <source>
        <dbReference type="ARBA" id="ARBA00004650"/>
    </source>
</evidence>
<dbReference type="GO" id="GO:0075512">
    <property type="term" value="P:clathrin-dependent endocytosis of virus by host cell"/>
    <property type="evidence" value="ECO:0007669"/>
    <property type="project" value="UniProtKB-UniRule"/>
</dbReference>
<dbReference type="Pfam" id="PF00517">
    <property type="entry name" value="GP41"/>
    <property type="match status" value="1"/>
</dbReference>
<accession>A0A1C8Z0W8</accession>
<comment type="PTM">
    <text evidence="33">Specific enzymatic cleavages in vivo yield mature proteins. Envelope glycoproteins are synthesized as a inactive precursor that is heavily N-glycosylated and processed likely by host cell furin in the Golgi to yield the mature SU and TM proteins. The cleavage site between SU and TM requires the minimal sequence [KR]-X-[KR]-R. About 2 of the 9 disulfide bonds of gp41 are reduced by P4HB/PDI, following binding to CD4 receptor.</text>
</comment>
<comment type="domain">
    <text evidence="33">The CD4-binding region is targeted by the antibody b12.</text>
</comment>
<dbReference type="HAMAP" id="MF_04083">
    <property type="entry name" value="HIV_ENV"/>
    <property type="match status" value="1"/>
</dbReference>
<dbReference type="FunFam" id="1.20.5.490:FF:000001">
    <property type="entry name" value="Envelope glycoprotein gp160"/>
    <property type="match status" value="1"/>
</dbReference>
<keyword evidence="24 33" id="KW-0175">Coiled coil</keyword>
<feature type="transmembrane region" description="Helical" evidence="34">
    <location>
        <begin position="672"/>
        <end position="699"/>
    </location>
</feature>
<keyword evidence="28 33" id="KW-0325">Glycoprotein</keyword>
<dbReference type="Pfam" id="PF00516">
    <property type="entry name" value="GP120"/>
    <property type="match status" value="1"/>
</dbReference>
<dbReference type="InterPro" id="IPR036377">
    <property type="entry name" value="Gp120_core_sf"/>
</dbReference>
<evidence type="ECO:0000256" key="23">
    <source>
        <dbReference type="ARBA" id="ARBA00023046"/>
    </source>
</evidence>
<feature type="disulfide bond" evidence="33">
    <location>
        <begin position="592"/>
        <end position="598"/>
    </location>
</feature>
<evidence type="ECO:0000256" key="18">
    <source>
        <dbReference type="ARBA" id="ARBA00022844"/>
    </source>
</evidence>
<comment type="function">
    <text evidence="33">Surface protein gp120: Attaches the virus to the host lymphoid cell by binding to the primary receptor CD4. This interaction induces a structural rearrangement creating a high affinity binding site for a chemokine coreceptor like CXCR4 and/or CCR5. Acts as a ligand for CD209/DC-SIGN and CLEC4M/DC-SIGNR, which are respectively found on dendritic cells (DCs), and on endothelial cells of liver sinusoids and lymph node sinuses. These interactions allow capture of viral particles at mucosal surfaces by these cells and subsequent transmission to permissive cells. HIV subverts the migration properties of dendritic cells to gain access to CD4+ T-cells in lymph nodes. Virus transmission to permissive T-cells occurs either in trans (without DCs infection, through viral capture and transmission), or in cis (following DCs productive infection, through the usual CD4-gp120 interaction), thereby inducing a robust infection. In trans infection, bound virions remain infectious over days and it is proposed that they are not degraded, but protected in non-lysosomal acidic organelles within the DCs close to the cell membrane thus contributing to the viral infectious potential during DCs' migration from the periphery to the lymphoid tissues. On arrival at lymphoid tissues, intact virions recycle back to DCs' cell surface allowing virus transmission to CD4+ T-cells.</text>
</comment>
<keyword evidence="30 33" id="KW-0449">Lipoprotein</keyword>
<feature type="coiled-coil region" evidence="33">
    <location>
        <begin position="627"/>
        <end position="661"/>
    </location>
</feature>
<keyword evidence="19 33" id="KW-1043">Host membrane</keyword>
<feature type="disulfide bond" evidence="33">
    <location>
        <begin position="215"/>
        <end position="244"/>
    </location>
</feature>
<evidence type="ECO:0000313" key="38">
    <source>
        <dbReference type="EMBL" id="AOK87322.1"/>
    </source>
</evidence>
<evidence type="ECO:0000256" key="14">
    <source>
        <dbReference type="ARBA" id="ARBA00022692"/>
    </source>
</evidence>
<comment type="subcellular location">
    <molecule>Transmembrane protein gp41</molecule>
    <subcellularLocation>
        <location evidence="33">Virion membrane</location>
        <topology evidence="33">Single-pass type I membrane protein</topology>
    </subcellularLocation>
    <subcellularLocation>
        <location evidence="33">Host cell membrane</location>
        <topology evidence="33">Single-pass type I membrane protein</topology>
    </subcellularLocation>
    <subcellularLocation>
        <location evidence="33">Host endosome membrane</location>
        <topology evidence="33">Single-pass type I membrane protein</topology>
    </subcellularLocation>
    <text evidence="33">It is probably concentrated at the site of budding and incorporated into the virions possibly by contacts between the cytoplasmic tail of Env and the N-terminus of Gag.</text>
</comment>
<evidence type="ECO:0000256" key="28">
    <source>
        <dbReference type="ARBA" id="ARBA00023180"/>
    </source>
</evidence>
<comment type="subunit">
    <text evidence="32">The mature envelope protein (Env) consists of a homotrimer of non-covalently associated gp120-gp41 heterodimers. The resulting complex protrudes from the virus surface as a spike. There seems to be as few as 10 spikes on the average virion. Interacts with host CD4, CCR5 and CXCR4. Gp120 also interacts with the C-type lectins CD209/DC-SIGN and CLEC4M/DC-SIGNR (collectively referred to as DC-SIGN(R)). Gp120 and gp41 interact with GalCer. Gp120 interacts with host ITGA4/ITGB7 complex; on CD4+ T-cells, this interaction results in rapid activation of integrin ITGAL/LFA-1, which facilitates efficient cell-to-cell spreading of HIV-1. Gp120 interacts with cell-associated heparan sulfate; this interaction increases virus infectivity on permissive cells and may be involved in infection of CD4- cells.</text>
</comment>
<evidence type="ECO:0000256" key="32">
    <source>
        <dbReference type="ARBA" id="ARBA00062028"/>
    </source>
</evidence>
<dbReference type="GO" id="GO:0020002">
    <property type="term" value="C:host cell plasma membrane"/>
    <property type="evidence" value="ECO:0007669"/>
    <property type="project" value="UniProtKB-SubCell"/>
</dbReference>
<evidence type="ECO:0000256" key="26">
    <source>
        <dbReference type="ARBA" id="ARBA00023139"/>
    </source>
</evidence>